<feature type="region of interest" description="Disordered" evidence="7">
    <location>
        <begin position="1"/>
        <end position="20"/>
    </location>
</feature>
<dbReference type="InterPro" id="IPR002941">
    <property type="entry name" value="DNA_methylase_N4/N6"/>
</dbReference>
<dbReference type="InterPro" id="IPR002052">
    <property type="entry name" value="DNA_methylase_N6_adenine_CS"/>
</dbReference>
<comment type="caution">
    <text evidence="9">The sequence shown here is derived from an EMBL/GenBank/DDBJ whole genome shotgun (WGS) entry which is preliminary data.</text>
</comment>
<evidence type="ECO:0000256" key="1">
    <source>
        <dbReference type="ARBA" id="ARBA00006594"/>
    </source>
</evidence>
<proteinExistence type="inferred from homology"/>
<keyword evidence="4" id="KW-0808">Transferase</keyword>
<keyword evidence="3" id="KW-0489">Methyltransferase</keyword>
<dbReference type="Gene3D" id="3.40.50.150">
    <property type="entry name" value="Vaccinia Virus protein VP39"/>
    <property type="match status" value="1"/>
</dbReference>
<accession>A0ABX1NSF9</accession>
<dbReference type="SUPFAM" id="SSF53335">
    <property type="entry name" value="S-adenosyl-L-methionine-dependent methyltransferases"/>
    <property type="match status" value="1"/>
</dbReference>
<protein>
    <recommendedName>
        <fullName evidence="2">site-specific DNA-methyltransferase (adenine-specific)</fullName>
        <ecNumber evidence="2">2.1.1.72</ecNumber>
    </recommendedName>
</protein>
<evidence type="ECO:0000256" key="4">
    <source>
        <dbReference type="ARBA" id="ARBA00022679"/>
    </source>
</evidence>
<evidence type="ECO:0000256" key="5">
    <source>
        <dbReference type="ARBA" id="ARBA00022691"/>
    </source>
</evidence>
<comment type="similarity">
    <text evidence="1">Belongs to the N(4)/N(6)-methyltransferase family.</text>
</comment>
<dbReference type="PIRSF" id="PIRSF015855">
    <property type="entry name" value="TypeIII_Mtase_mKpnI"/>
    <property type="match status" value="1"/>
</dbReference>
<evidence type="ECO:0000256" key="6">
    <source>
        <dbReference type="ARBA" id="ARBA00047942"/>
    </source>
</evidence>
<dbReference type="RefSeq" id="WP_169201261.1">
    <property type="nucleotide sequence ID" value="NZ_CP059467.1"/>
</dbReference>
<dbReference type="PRINTS" id="PR00506">
    <property type="entry name" value="D21N6MTFRASE"/>
</dbReference>
<dbReference type="EMBL" id="WTVP01000004">
    <property type="protein sequence ID" value="NMG14477.1"/>
    <property type="molecule type" value="Genomic_DNA"/>
</dbReference>
<gene>
    <name evidence="9" type="ORF">GPA24_02775</name>
</gene>
<dbReference type="InterPro" id="IPR029063">
    <property type="entry name" value="SAM-dependent_MTases_sf"/>
</dbReference>
<sequence length="626" mass="70414">MTDTKTDTSRLAQSPDPAEERRAQLAALIPEAFSEGQLDVSALKRALGSEAVVEGGERYALSWAGKANAYKVLQTPSRATLRPQRGISVNFDEAQHVFIEGENLEVLKVLQKAYFGKVKLIYIDPPYNTGSDSFIYPDRFQESKEDYLRRINDLSDDGTLMREGFFRKNGKESGHYHSNWLSMMLPRLYIARNLLREDGVIFVSCDDNEVYNLRCLMNEVFGEENFVAEFVWKARQFTDARAITNVSTDHEYILGYSRTSEFSLRGIERDESKFSNPDNDSRGAWMSRSMLGLATRDQRPNLHYDIVEPITGRVFPPNPATGWRYSEEKMKALIADGCVLFPAKDDGRPREKKFRKHMQSEFISFRTIIDGVHTADGTQEVRETFGAEVFSFPKPSGLIARLADQVLGDQDIFLDFFAGSASSFDAIARLNARNGIVRRSILVQLPEPVAAGSAAATAGYGTIANIARERIKRVIQRTQNSADLVTTETKSLGFKSFVLAPSNFKQWRGDGIDTPEQLAEQIKLFAKTEKEGAEIEAMFYELLLKFGQELTTPVEALEVARGKVFAIHSRKMLFVLDSFSDAMIQPLVDMKPREIIAIDGVFHDSDPLKSNLDLQCRDAGIKFTCI</sequence>
<comment type="catalytic activity">
    <reaction evidence="6">
        <text>a 2'-deoxyadenosine in DNA + S-adenosyl-L-methionine = an N(6)-methyl-2'-deoxyadenosine in DNA + S-adenosyl-L-homocysteine + H(+)</text>
        <dbReference type="Rhea" id="RHEA:15197"/>
        <dbReference type="Rhea" id="RHEA-COMP:12418"/>
        <dbReference type="Rhea" id="RHEA-COMP:12419"/>
        <dbReference type="ChEBI" id="CHEBI:15378"/>
        <dbReference type="ChEBI" id="CHEBI:57856"/>
        <dbReference type="ChEBI" id="CHEBI:59789"/>
        <dbReference type="ChEBI" id="CHEBI:90615"/>
        <dbReference type="ChEBI" id="CHEBI:90616"/>
        <dbReference type="EC" id="2.1.1.72"/>
    </reaction>
</comment>
<feature type="domain" description="DNA methylase N-4/N-6" evidence="8">
    <location>
        <begin position="118"/>
        <end position="432"/>
    </location>
</feature>
<name>A0ABX1NSF9_9RHOO</name>
<evidence type="ECO:0000313" key="9">
    <source>
        <dbReference type="EMBL" id="NMG14477.1"/>
    </source>
</evidence>
<evidence type="ECO:0000256" key="3">
    <source>
        <dbReference type="ARBA" id="ARBA00022603"/>
    </source>
</evidence>
<reference evidence="9 10" key="1">
    <citation type="submission" date="2019-12" db="EMBL/GenBank/DDBJ databases">
        <title>Comparative genomics gives insights into the taxonomy of the Azoarcus-Aromatoleum group and reveals separate origins of nif in the plant-associated Azoarcus and non-plant-associated Aromatoleum sub-groups.</title>
        <authorList>
            <person name="Lafos M."/>
            <person name="Maluk M."/>
            <person name="Batista M."/>
            <person name="Junghare M."/>
            <person name="Carmona M."/>
            <person name="Faoro H."/>
            <person name="Cruz L.M."/>
            <person name="Battistoni F."/>
            <person name="De Souza E."/>
            <person name="Pedrosa F."/>
            <person name="Chen W.-M."/>
            <person name="Poole P.S."/>
            <person name="Dixon R.A."/>
            <person name="James E.K."/>
        </authorList>
    </citation>
    <scope>NUCLEOTIDE SEQUENCE [LARGE SCALE GENOMIC DNA]</scope>
    <source>
        <strain evidence="9 10">PbN1</strain>
    </source>
</reference>
<evidence type="ECO:0000256" key="2">
    <source>
        <dbReference type="ARBA" id="ARBA00011900"/>
    </source>
</evidence>
<dbReference type="Proteomes" id="UP000633943">
    <property type="component" value="Unassembled WGS sequence"/>
</dbReference>
<dbReference type="EC" id="2.1.1.72" evidence="2"/>
<keyword evidence="5" id="KW-0949">S-adenosyl-L-methionine</keyword>
<dbReference type="InterPro" id="IPR002295">
    <property type="entry name" value="N4/N6-MTase_EcoPI_Mod-like"/>
</dbReference>
<evidence type="ECO:0000259" key="8">
    <source>
        <dbReference type="Pfam" id="PF01555"/>
    </source>
</evidence>
<evidence type="ECO:0000256" key="7">
    <source>
        <dbReference type="SAM" id="MobiDB-lite"/>
    </source>
</evidence>
<dbReference type="Pfam" id="PF01555">
    <property type="entry name" value="N6_N4_Mtase"/>
    <property type="match status" value="1"/>
</dbReference>
<keyword evidence="10" id="KW-1185">Reference proteome</keyword>
<dbReference type="PROSITE" id="PS00092">
    <property type="entry name" value="N6_MTASE"/>
    <property type="match status" value="1"/>
</dbReference>
<organism evidence="9 10">
    <name type="scientific">Aromatoleum bremense</name>
    <dbReference type="NCBI Taxonomy" id="76115"/>
    <lineage>
        <taxon>Bacteria</taxon>
        <taxon>Pseudomonadati</taxon>
        <taxon>Pseudomonadota</taxon>
        <taxon>Betaproteobacteria</taxon>
        <taxon>Rhodocyclales</taxon>
        <taxon>Rhodocyclaceae</taxon>
        <taxon>Aromatoleum</taxon>
    </lineage>
</organism>
<evidence type="ECO:0000313" key="10">
    <source>
        <dbReference type="Proteomes" id="UP000633943"/>
    </source>
</evidence>